<dbReference type="Gene3D" id="3.10.10.10">
    <property type="entry name" value="HIV Type 1 Reverse Transcriptase, subunit A, domain 1"/>
    <property type="match status" value="1"/>
</dbReference>
<dbReference type="PROSITE" id="PS50158">
    <property type="entry name" value="ZF_CCHC"/>
    <property type="match status" value="1"/>
</dbReference>
<dbReference type="SUPFAM" id="SSF50630">
    <property type="entry name" value="Acid proteases"/>
    <property type="match status" value="1"/>
</dbReference>
<reference evidence="4 5" key="1">
    <citation type="submission" date="2018-06" db="EMBL/GenBank/DDBJ databases">
        <title>Genome Sequence of the Brown Rot Fungal Pathogen Monilinia fructigena.</title>
        <authorList>
            <person name="Landi L."/>
            <person name="De Miccolis Angelini R.M."/>
            <person name="Pollastro S."/>
            <person name="Abate D."/>
            <person name="Faretra F."/>
            <person name="Romanazzi G."/>
        </authorList>
    </citation>
    <scope>NUCLEOTIDE SEQUENCE [LARGE SCALE GENOMIC DNA]</scope>
    <source>
        <strain evidence="4 5">Mfrg269</strain>
    </source>
</reference>
<feature type="region of interest" description="Disordered" evidence="2">
    <location>
        <begin position="181"/>
        <end position="234"/>
    </location>
</feature>
<dbReference type="InterPro" id="IPR032549">
    <property type="entry name" value="DUF4939"/>
</dbReference>
<feature type="domain" description="CCHC-type" evidence="3">
    <location>
        <begin position="241"/>
        <end position="256"/>
    </location>
</feature>
<comment type="caution">
    <text evidence="4">The sequence shown here is derived from an EMBL/GenBank/DDBJ whole genome shotgun (WGS) entry which is preliminary data.</text>
</comment>
<evidence type="ECO:0000259" key="3">
    <source>
        <dbReference type="PROSITE" id="PS50158"/>
    </source>
</evidence>
<dbReference type="CDD" id="cd00303">
    <property type="entry name" value="retropepsin_like"/>
    <property type="match status" value="1"/>
</dbReference>
<organism evidence="4 5">
    <name type="scientific">Monilinia fructigena</name>
    <dbReference type="NCBI Taxonomy" id="38457"/>
    <lineage>
        <taxon>Eukaryota</taxon>
        <taxon>Fungi</taxon>
        <taxon>Dikarya</taxon>
        <taxon>Ascomycota</taxon>
        <taxon>Pezizomycotina</taxon>
        <taxon>Leotiomycetes</taxon>
        <taxon>Helotiales</taxon>
        <taxon>Sclerotiniaceae</taxon>
        <taxon>Monilinia</taxon>
    </lineage>
</organism>
<evidence type="ECO:0000256" key="1">
    <source>
        <dbReference type="PROSITE-ProRule" id="PRU00047"/>
    </source>
</evidence>
<dbReference type="OrthoDB" id="3557828at2759"/>
<dbReference type="InterPro" id="IPR021109">
    <property type="entry name" value="Peptidase_aspartic_dom_sf"/>
</dbReference>
<feature type="region of interest" description="Disordered" evidence="2">
    <location>
        <begin position="1"/>
        <end position="23"/>
    </location>
</feature>
<keyword evidence="1" id="KW-0479">Metal-binding</keyword>
<dbReference type="GO" id="GO:0008270">
    <property type="term" value="F:zinc ion binding"/>
    <property type="evidence" value="ECO:0007669"/>
    <property type="project" value="UniProtKB-KW"/>
</dbReference>
<sequence length="711" mass="81426">MASRDTATGQSTGDTNDIEMTDAPKEITINETLKIALPDKYQGSRQELDTFLLQLEIYFRFNEDKFTTKESKSIWAASYLRGEATKWIQPYLRDYFEHDDKDRMQPTRTIFNSFEGFKTEIRRIFGNSNELEWDEIAIMSHYRKGLKPEVRLELERSAESTDLNDLIQDSIESDDRLYRYRQSQRSYKPQGNQKQGRYRKNEGRPRYNPQRYGDPMELDATHYTNGNDDSEKRRRRENNLCFECGKAGHRAADCRSKKTGGKRGNFKPKFGKGQLNATFAISENPTKSENTETFTIEEFQQLLEELPRNQEGMNAIDLWEQEYYRTPTPSVTEESHQDEAEADHAMMSWTACYDEFCGIHRSDKEATGWFPKKRKTKNHQNNVTCKDLTPNITSREVRKVTQQLNATGQAGQIYCKVQINGHIQSAMIDSGATGNFIAPEAAKYLEIPLQTKQHPYRLQLVDGQLAGSDGKISQETTPVQMNITQHSEVIQLDVVPLGQQQIILGMPCARCGHKDTFKTSARRNTRQGELNANNPGDVGHPVQGPPLRAKASTPPLQMQKPTTRQEIAIKAEEPMIPEQYKKYEPVFKEPGVHEALPEHKPWDHEIILEEGKMPVHTPIYSMSADELKTLREYIDDNLAKGWIRESTSQVASPTMWVPKKDGTKRLVVDYRKLNTLTKEGSISTSISYGIKRSIGRSYNIHQDGPAQRVPL</sequence>
<dbReference type="SUPFAM" id="SSF57756">
    <property type="entry name" value="Retrovirus zinc finger-like domains"/>
    <property type="match status" value="1"/>
</dbReference>
<name>A0A395ISI6_9HELO</name>
<feature type="region of interest" description="Disordered" evidence="2">
    <location>
        <begin position="521"/>
        <end position="561"/>
    </location>
</feature>
<proteinExistence type="predicted"/>
<dbReference type="EMBL" id="QKRW01000032">
    <property type="protein sequence ID" value="RAL61319.1"/>
    <property type="molecule type" value="Genomic_DNA"/>
</dbReference>
<dbReference type="InterPro" id="IPR001878">
    <property type="entry name" value="Znf_CCHC"/>
</dbReference>
<keyword evidence="1" id="KW-0862">Zinc</keyword>
<dbReference type="GO" id="GO:0003676">
    <property type="term" value="F:nucleic acid binding"/>
    <property type="evidence" value="ECO:0007669"/>
    <property type="project" value="InterPro"/>
</dbReference>
<dbReference type="SMART" id="SM00343">
    <property type="entry name" value="ZnF_C2HC"/>
    <property type="match status" value="1"/>
</dbReference>
<dbReference type="SUPFAM" id="SSF56672">
    <property type="entry name" value="DNA/RNA polymerases"/>
    <property type="match status" value="1"/>
</dbReference>
<dbReference type="Proteomes" id="UP000249056">
    <property type="component" value="Unassembled WGS sequence"/>
</dbReference>
<evidence type="ECO:0000256" key="2">
    <source>
        <dbReference type="SAM" id="MobiDB-lite"/>
    </source>
</evidence>
<dbReference type="InterPro" id="IPR032567">
    <property type="entry name" value="RTL1-rel"/>
</dbReference>
<accession>A0A395ISI6</accession>
<feature type="compositionally biased region" description="Polar residues" evidence="2">
    <location>
        <begin position="1"/>
        <end position="15"/>
    </location>
</feature>
<dbReference type="InterPro" id="IPR036875">
    <property type="entry name" value="Znf_CCHC_sf"/>
</dbReference>
<keyword evidence="1" id="KW-0863">Zinc-finger</keyword>
<evidence type="ECO:0000313" key="4">
    <source>
        <dbReference type="EMBL" id="RAL61319.1"/>
    </source>
</evidence>
<keyword evidence="5" id="KW-1185">Reference proteome</keyword>
<evidence type="ECO:0000313" key="5">
    <source>
        <dbReference type="Proteomes" id="UP000249056"/>
    </source>
</evidence>
<gene>
    <name evidence="4" type="ORF">DID88_009455</name>
</gene>
<dbReference type="PANTHER" id="PTHR15503:SF22">
    <property type="entry name" value="TRANSPOSON TY3-I GAG POLYPROTEIN"/>
    <property type="match status" value="1"/>
</dbReference>
<dbReference type="PANTHER" id="PTHR15503">
    <property type="entry name" value="LDOC1 RELATED"/>
    <property type="match status" value="1"/>
</dbReference>
<dbReference type="Pfam" id="PF16297">
    <property type="entry name" value="DUF4939"/>
    <property type="match status" value="1"/>
</dbReference>
<dbReference type="Gene3D" id="2.40.70.10">
    <property type="entry name" value="Acid Proteases"/>
    <property type="match status" value="1"/>
</dbReference>
<dbReference type="Pfam" id="PF00098">
    <property type="entry name" value="zf-CCHC"/>
    <property type="match status" value="1"/>
</dbReference>
<dbReference type="AlphaFoldDB" id="A0A395ISI6"/>
<dbReference type="Pfam" id="PF13650">
    <property type="entry name" value="Asp_protease_2"/>
    <property type="match status" value="1"/>
</dbReference>
<dbReference type="InterPro" id="IPR043502">
    <property type="entry name" value="DNA/RNA_pol_sf"/>
</dbReference>
<protein>
    <recommendedName>
        <fullName evidence="3">CCHC-type domain-containing protein</fullName>
    </recommendedName>
</protein>